<protein>
    <submittedName>
        <fullName evidence="1">Uncharacterized protein</fullName>
    </submittedName>
</protein>
<reference evidence="1" key="1">
    <citation type="submission" date="2020-11" db="EMBL/GenBank/DDBJ databases">
        <authorList>
            <person name="Tran Van P."/>
        </authorList>
    </citation>
    <scope>NUCLEOTIDE SEQUENCE</scope>
</reference>
<gene>
    <name evidence="1" type="ORF">TSIB3V08_LOCUS387</name>
</gene>
<name>A0A7R9AKL3_TIMSH</name>
<organism evidence="1">
    <name type="scientific">Timema shepardi</name>
    <name type="common">Walking stick</name>
    <dbReference type="NCBI Taxonomy" id="629360"/>
    <lineage>
        <taxon>Eukaryota</taxon>
        <taxon>Metazoa</taxon>
        <taxon>Ecdysozoa</taxon>
        <taxon>Arthropoda</taxon>
        <taxon>Hexapoda</taxon>
        <taxon>Insecta</taxon>
        <taxon>Pterygota</taxon>
        <taxon>Neoptera</taxon>
        <taxon>Polyneoptera</taxon>
        <taxon>Phasmatodea</taxon>
        <taxon>Timematodea</taxon>
        <taxon>Timematoidea</taxon>
        <taxon>Timematidae</taxon>
        <taxon>Timema</taxon>
    </lineage>
</organism>
<proteinExistence type="predicted"/>
<dbReference type="AlphaFoldDB" id="A0A7R9AKL3"/>
<sequence>MERVHQHLCGRIVVNHLGNTTISTPDRPTKAVHPSEIRTSISPSSAVELNTTSALANYATEAGATKRTHRQTVTNGRDSTQNNQADCMFFSTCTYWSNQSCPLSLPPSHFSHSPNPQQAPSIPGTLPFDHIRVWQRDRPVLVVVPCICAPCYLCLPPCLAGGRRPSRLTGGSEGPKGSGGFQTLSSHHPYKYKLSGSLKAVLGSRLKSPGVRVARAAVVCTAWEWTGVSSERTCVSIHPAEIRTSISPSSAVELNTKSALVNYATEAGHSSPDRDSNLDILVLGSRAQRETSTLAIYATELPNGLRGDTIIFDWPADYGEIRVEISVGSTRANFLNCFPLSFQDNAVVVNFSSLLSAARIEGLISCCLSINCPNSSMWSMGCVYVEIGFPGSYQILVPPQTENLLSTQQQPRKAEGFVVMYKQHHLFAEFAKDFKYSSPIASLVLTDSSQLTSDSQHLVYLNTKPVRHRGKLLFALLETERSEYIFYFPLLVTERSEYLYYFPLLVTERSEYIFYFPLLVTERSEYIFYFPLLVTERSEYIFYFPLLRSEYLFYFPLLVTKRSEYLFYFPLLVTERSEYLFYFPLLITERLEYLFYFPLLVTKRSEFLFYFPLLITESTDATNH</sequence>
<accession>A0A7R9AKL3</accession>
<dbReference type="EMBL" id="OC000090">
    <property type="protein sequence ID" value="CAD7256097.1"/>
    <property type="molecule type" value="Genomic_DNA"/>
</dbReference>
<evidence type="ECO:0000313" key="1">
    <source>
        <dbReference type="EMBL" id="CAD7256097.1"/>
    </source>
</evidence>